<dbReference type="Gene3D" id="2.20.180.10">
    <property type="entry name" value="putative fmn-dependent nitroreductase like domains"/>
    <property type="match status" value="1"/>
</dbReference>
<evidence type="ECO:0000256" key="2">
    <source>
        <dbReference type="ARBA" id="ARBA00023002"/>
    </source>
</evidence>
<dbReference type="InterPro" id="IPR000415">
    <property type="entry name" value="Nitroreductase-like"/>
</dbReference>
<proteinExistence type="inferred from homology"/>
<feature type="domain" description="Nitroreductase" evidence="3">
    <location>
        <begin position="8"/>
        <end position="150"/>
    </location>
</feature>
<dbReference type="Gene3D" id="3.40.109.10">
    <property type="entry name" value="NADH Oxidase"/>
    <property type="match status" value="1"/>
</dbReference>
<dbReference type="EMBL" id="AP024849">
    <property type="protein sequence ID" value="BCZ47963.1"/>
    <property type="molecule type" value="Genomic_DNA"/>
</dbReference>
<dbReference type="SUPFAM" id="SSF55469">
    <property type="entry name" value="FMN-dependent nitroreductase-like"/>
    <property type="match status" value="1"/>
</dbReference>
<protein>
    <submittedName>
        <fullName evidence="4">Nitroreductase</fullName>
    </submittedName>
</protein>
<dbReference type="PANTHER" id="PTHR43673">
    <property type="entry name" value="NAD(P)H NITROREDUCTASE YDGI-RELATED"/>
    <property type="match status" value="1"/>
</dbReference>
<dbReference type="RefSeq" id="WP_224034267.1">
    <property type="nucleotide sequence ID" value="NZ_AP024849.1"/>
</dbReference>
<dbReference type="Pfam" id="PF00881">
    <property type="entry name" value="Nitroreductase"/>
    <property type="match status" value="1"/>
</dbReference>
<gene>
    <name evidence="4" type="ORF">psyc5s11_40300</name>
</gene>
<accession>A0ABN6J444</accession>
<dbReference type="PANTHER" id="PTHR43673:SF10">
    <property type="entry name" value="NADH DEHYDROGENASE_NAD(P)H NITROREDUCTASE XCC3605-RELATED"/>
    <property type="match status" value="1"/>
</dbReference>
<keyword evidence="2" id="KW-0560">Oxidoreductase</keyword>
<dbReference type="InterPro" id="IPR029479">
    <property type="entry name" value="Nitroreductase"/>
</dbReference>
<name>A0ABN6J444_9CLOT</name>
<sequence length="188" mass="21581">MIKELILKNRSYRRFYEEKLIEKSNLKELVNLARLSPSGGNIQALRYILVNTKEQNDKINKHIFWAGYYKEWDGPKEGEKPSAYIVVVKDTNLKNSLPQDEGISVQSILLGAVEIGLGGCIIANINRKKLSEELKLDEKYEIALVVALGYPKEEVVIETVNESGDIKYWRDENEIHHVPKRSLDELIL</sequence>
<dbReference type="InterPro" id="IPR023312">
    <property type="entry name" value="Put_nitroreductase_C_bac"/>
</dbReference>
<evidence type="ECO:0000313" key="4">
    <source>
        <dbReference type="EMBL" id="BCZ47963.1"/>
    </source>
</evidence>
<evidence type="ECO:0000313" key="5">
    <source>
        <dbReference type="Proteomes" id="UP000824633"/>
    </source>
</evidence>
<evidence type="ECO:0000256" key="1">
    <source>
        <dbReference type="ARBA" id="ARBA00007118"/>
    </source>
</evidence>
<keyword evidence="5" id="KW-1185">Reference proteome</keyword>
<dbReference type="CDD" id="cd02062">
    <property type="entry name" value="Nitro_FMN_reductase"/>
    <property type="match status" value="1"/>
</dbReference>
<reference evidence="5" key="1">
    <citation type="submission" date="2021-07" db="EMBL/GenBank/DDBJ databases">
        <title>Complete genome sequencing of a Clostridium isolate.</title>
        <authorList>
            <person name="Ueki A."/>
            <person name="Tonouchi A."/>
        </authorList>
    </citation>
    <scope>NUCLEOTIDE SEQUENCE [LARGE SCALE GENOMIC DNA]</scope>
    <source>
        <strain evidence="5">C5S11</strain>
    </source>
</reference>
<organism evidence="4 5">
    <name type="scientific">Clostridium gelidum</name>
    <dbReference type="NCBI Taxonomy" id="704125"/>
    <lineage>
        <taxon>Bacteria</taxon>
        <taxon>Bacillati</taxon>
        <taxon>Bacillota</taxon>
        <taxon>Clostridia</taxon>
        <taxon>Eubacteriales</taxon>
        <taxon>Clostridiaceae</taxon>
        <taxon>Clostridium</taxon>
    </lineage>
</organism>
<dbReference type="Proteomes" id="UP000824633">
    <property type="component" value="Chromosome"/>
</dbReference>
<evidence type="ECO:0000259" key="3">
    <source>
        <dbReference type="Pfam" id="PF00881"/>
    </source>
</evidence>
<comment type="similarity">
    <text evidence="1">Belongs to the nitroreductase family.</text>
</comment>